<accession>A0A0F6R4W7</accession>
<dbReference type="KEGG" id="vg:26517744"/>
<dbReference type="GeneID" id="26517744"/>
<protein>
    <submittedName>
        <fullName evidence="1">Uncharacterized protein</fullName>
    </submittedName>
</protein>
<dbReference type="RefSeq" id="YP_009189446.1">
    <property type="nucleotide sequence ID" value="NC_028676.1"/>
</dbReference>
<name>A0A0F6R4W7_9CAUD</name>
<evidence type="ECO:0000313" key="1">
    <source>
        <dbReference type="EMBL" id="AKE44692.1"/>
    </source>
</evidence>
<reference evidence="2" key="2">
    <citation type="submission" date="2015-03" db="EMBL/GenBank/DDBJ databases">
        <title>The genome and structure of Sinorhizobium meliloti phage phiM9.</title>
        <authorList>
            <person name="Johnson M.C."/>
            <person name="Tatum K.B."/>
            <person name="Lynn J.S."/>
            <person name="Brewer T.E."/>
            <person name="Washburn B.K."/>
            <person name="Stroupe M.E."/>
            <person name="Jones K.M."/>
        </authorList>
    </citation>
    <scope>NUCLEOTIDE SEQUENCE [LARGE SCALE GENOMIC DNA]</scope>
</reference>
<dbReference type="OrthoDB" id="31094at10239"/>
<keyword evidence="2" id="KW-1185">Reference proteome</keyword>
<dbReference type="Proteomes" id="UP000033804">
    <property type="component" value="Segment"/>
</dbReference>
<proteinExistence type="predicted"/>
<evidence type="ECO:0000313" key="2">
    <source>
        <dbReference type="Proteomes" id="UP000033804"/>
    </source>
</evidence>
<sequence length="199" mass="23171">MSSQRTRLAYRSWMGFRMMFSGTNLKLDKDLVPIIKMPSIDSKQKHAVVHNMHRVLRKSHEDTFPLFFVATGLRNNGEIPYPLNILSEKTVDMMHRCLRDMFDILGQLDKECYLLWQQEHNFESLFEACIKGEISVPAAACYAKKFGVEYIDIGVSLGLQEEQILSVFNVALKLEKNYDFFKKYHQLVKKSLHNFDIGD</sequence>
<dbReference type="EMBL" id="KP881232">
    <property type="protein sequence ID" value="AKE44692.1"/>
    <property type="molecule type" value="Genomic_DNA"/>
</dbReference>
<gene>
    <name evidence="1" type="ORF">Sm_phiM9_062</name>
</gene>
<organism evidence="1 2">
    <name type="scientific">Sinorhizobium phage phiM9</name>
    <dbReference type="NCBI Taxonomy" id="1636182"/>
    <lineage>
        <taxon>Viruses</taxon>
        <taxon>Duplodnaviria</taxon>
        <taxon>Heunggongvirae</taxon>
        <taxon>Uroviricota</taxon>
        <taxon>Caudoviricetes</taxon>
        <taxon>Pootjesviridae</taxon>
        <taxon>Emnonavirus</taxon>
        <taxon>Emnonavirus phiM9</taxon>
    </lineage>
</organism>
<reference evidence="1 2" key="1">
    <citation type="journal article" date="2015" name="J. Virol.">
        <title>Sinorhizobium meliloti Phage ?M9 Defines a New Group of T4 Superfamily Phages with Unusual Genomic Features but a Common T=16 Capsid.</title>
        <authorList>
            <person name="Johnson M.C."/>
            <person name="Tatum K.B."/>
            <person name="Lynn J.S."/>
            <person name="Brewer T.E."/>
            <person name="Lu S."/>
            <person name="Washburn B.K."/>
            <person name="Stroupe M.E."/>
            <person name="Jones K.M."/>
        </authorList>
    </citation>
    <scope>NUCLEOTIDE SEQUENCE [LARGE SCALE GENOMIC DNA]</scope>
</reference>